<dbReference type="PANTHER" id="PTHR43540:SF1">
    <property type="entry name" value="ISOCHORISMATASE HYDROLASE"/>
    <property type="match status" value="1"/>
</dbReference>
<dbReference type="AlphaFoldDB" id="A0A1G7IT98"/>
<dbReference type="InterPro" id="IPR036380">
    <property type="entry name" value="Isochorismatase-like_sf"/>
</dbReference>
<dbReference type="SUPFAM" id="SSF52499">
    <property type="entry name" value="Isochorismatase-like hydrolases"/>
    <property type="match status" value="1"/>
</dbReference>
<dbReference type="GO" id="GO:0016787">
    <property type="term" value="F:hydrolase activity"/>
    <property type="evidence" value="ECO:0007669"/>
    <property type="project" value="UniProtKB-KW"/>
</dbReference>
<dbReference type="Proteomes" id="UP000324020">
    <property type="component" value="Unassembled WGS sequence"/>
</dbReference>
<dbReference type="Gene3D" id="3.40.50.850">
    <property type="entry name" value="Isochorismatase-like"/>
    <property type="match status" value="1"/>
</dbReference>
<dbReference type="InterPro" id="IPR000868">
    <property type="entry name" value="Isochorismatase-like_dom"/>
</dbReference>
<evidence type="ECO:0000256" key="2">
    <source>
        <dbReference type="SAM" id="MobiDB-lite"/>
    </source>
</evidence>
<dbReference type="InterPro" id="IPR050272">
    <property type="entry name" value="Isochorismatase-like_hydrls"/>
</dbReference>
<evidence type="ECO:0000313" key="4">
    <source>
        <dbReference type="EMBL" id="SDF15539.1"/>
    </source>
</evidence>
<dbReference type="PANTHER" id="PTHR43540">
    <property type="entry name" value="PEROXYUREIDOACRYLATE/UREIDOACRYLATE AMIDOHYDROLASE-RELATED"/>
    <property type="match status" value="1"/>
</dbReference>
<organism evidence="4 5">
    <name type="scientific">Halorubrum xinjiangense</name>
    <dbReference type="NCBI Taxonomy" id="261291"/>
    <lineage>
        <taxon>Archaea</taxon>
        <taxon>Methanobacteriati</taxon>
        <taxon>Methanobacteriota</taxon>
        <taxon>Stenosarchaea group</taxon>
        <taxon>Halobacteria</taxon>
        <taxon>Halobacteriales</taxon>
        <taxon>Haloferacaceae</taxon>
        <taxon>Halorubrum</taxon>
    </lineage>
</organism>
<reference evidence="4 5" key="1">
    <citation type="submission" date="2016-10" db="EMBL/GenBank/DDBJ databases">
        <authorList>
            <person name="Varghese N."/>
            <person name="Submissions S."/>
        </authorList>
    </citation>
    <scope>NUCLEOTIDE SEQUENCE [LARGE SCALE GENOMIC DNA]</scope>
    <source>
        <strain evidence="4 5">CGMCC 1.3527</strain>
    </source>
</reference>
<gene>
    <name evidence="4" type="ORF">SAMN04488067_102158</name>
</gene>
<evidence type="ECO:0000259" key="3">
    <source>
        <dbReference type="Pfam" id="PF00857"/>
    </source>
</evidence>
<feature type="compositionally biased region" description="Basic and acidic residues" evidence="2">
    <location>
        <begin position="70"/>
        <end position="80"/>
    </location>
</feature>
<keyword evidence="5" id="KW-1185">Reference proteome</keyword>
<dbReference type="Pfam" id="PF00857">
    <property type="entry name" value="Isochorismatase"/>
    <property type="match status" value="1"/>
</dbReference>
<name>A0A1G7IT98_9EURY</name>
<sequence>MATGPIQLSRGARMTEAADPPTDAVLLLVDFQVGFDEPGWGERNNPDAEAAAAGLLDRWRALDRPVAHVRHASTEPDSTLRPDAPGFAWKPETAPVDGEPTFEKSVNGAFLDSGLAEWLREAGHDSLVVCGLTTDHCVSTTTREAENRGYDVRVVADATATHAREAPDGERIDPETSHRVALAHLNGEFATVVESADLLAD</sequence>
<evidence type="ECO:0000313" key="5">
    <source>
        <dbReference type="Proteomes" id="UP000324020"/>
    </source>
</evidence>
<protein>
    <submittedName>
        <fullName evidence="4">Nicotinamidase-related amidase</fullName>
    </submittedName>
</protein>
<keyword evidence="1" id="KW-0378">Hydrolase</keyword>
<feature type="domain" description="Isochorismatase-like" evidence="3">
    <location>
        <begin position="25"/>
        <end position="196"/>
    </location>
</feature>
<dbReference type="CDD" id="cd01014">
    <property type="entry name" value="nicotinamidase_related"/>
    <property type="match status" value="1"/>
</dbReference>
<dbReference type="EMBL" id="FNBO01000002">
    <property type="protein sequence ID" value="SDF15539.1"/>
    <property type="molecule type" value="Genomic_DNA"/>
</dbReference>
<feature type="region of interest" description="Disordered" evidence="2">
    <location>
        <begin position="70"/>
        <end position="99"/>
    </location>
</feature>
<accession>A0A1G7IT98</accession>
<proteinExistence type="predicted"/>
<evidence type="ECO:0000256" key="1">
    <source>
        <dbReference type="ARBA" id="ARBA00022801"/>
    </source>
</evidence>